<dbReference type="SMART" id="SM00641">
    <property type="entry name" value="Glyco_25"/>
    <property type="match status" value="1"/>
</dbReference>
<evidence type="ECO:0000313" key="5">
    <source>
        <dbReference type="Proteomes" id="UP000018418"/>
    </source>
</evidence>
<comment type="caution">
    <text evidence="4">The sequence shown here is derived from an EMBL/GenBank/DDBJ whole genome shotgun (WGS) entry which is preliminary data.</text>
</comment>
<dbReference type="AlphaFoldDB" id="V2USD8"/>
<dbReference type="CDD" id="cd06413">
    <property type="entry name" value="GH25_muramidase_1"/>
    <property type="match status" value="1"/>
</dbReference>
<proteinExistence type="inferred from homology"/>
<dbReference type="GO" id="GO:0003796">
    <property type="term" value="F:lysozyme activity"/>
    <property type="evidence" value="ECO:0007669"/>
    <property type="project" value="InterPro"/>
</dbReference>
<dbReference type="GO" id="GO:0016052">
    <property type="term" value="P:carbohydrate catabolic process"/>
    <property type="evidence" value="ECO:0007669"/>
    <property type="project" value="TreeGrafter"/>
</dbReference>
<dbReference type="SUPFAM" id="SSF51445">
    <property type="entry name" value="(Trans)glycosidases"/>
    <property type="match status" value="1"/>
</dbReference>
<dbReference type="PATRIC" id="fig|1341683.3.peg.6"/>
<dbReference type="HOGENOM" id="CLU_044973_6_2_6"/>
<gene>
    <name evidence="4" type="ORF">P255_00010</name>
</gene>
<dbReference type="PANTHER" id="PTHR34135:SF2">
    <property type="entry name" value="LYSOZYME"/>
    <property type="match status" value="1"/>
</dbReference>
<dbReference type="InterPro" id="IPR017853">
    <property type="entry name" value="GH"/>
</dbReference>
<dbReference type="Pfam" id="PF01183">
    <property type="entry name" value="Glyco_hydro_25"/>
    <property type="match status" value="1"/>
</dbReference>
<evidence type="ECO:0000256" key="1">
    <source>
        <dbReference type="ARBA" id="ARBA00010646"/>
    </source>
</evidence>
<sequence length="250" mass="29151">MKAARKSHLHLVRTLTATLVILLLCLISLVLFQNQPAEAQDHPVQGFDVSHHQGNIDWKKISPHKYQFVYLKATEGGDYQDPSFQQNWLKAREQGLHVGAYHYYRLCREAKIQATNFIATVPNKTDALAPVIDLEYDANCLQNSTQEQLLKQIQVMLKMLHQHYGKPPIIYTSKTFYHIVLMGHMPHNALWIRDYDEAYPKLKDQHGWMFWQYTQQGHIEGIQQPVDLNVYAGSMTQWQSYLRYLGVIHH</sequence>
<name>V2USD8_9GAMM</name>
<reference evidence="4 5" key="1">
    <citation type="submission" date="2013-10" db="EMBL/GenBank/DDBJ databases">
        <title>The Genome Sequence of Acinetobacter brisouii CIP 110357.</title>
        <authorList>
            <consortium name="The Broad Institute Genomics Platform"/>
            <consortium name="The Broad Institute Genome Sequencing Center for Infectious Disease"/>
            <person name="Cerqueira G."/>
            <person name="Feldgarden M."/>
            <person name="Courvalin P."/>
            <person name="Grillot-Courvalin C."/>
            <person name="Clermont D."/>
            <person name="Rocha E."/>
            <person name="Yoon E.-J."/>
            <person name="Nemec A."/>
            <person name="Young S.K."/>
            <person name="Zeng Q."/>
            <person name="Gargeya S."/>
            <person name="Fitzgerald M."/>
            <person name="Abouelleil A."/>
            <person name="Alvarado L."/>
            <person name="Berlin A.M."/>
            <person name="Chapman S.B."/>
            <person name="Gainer-Dewar J."/>
            <person name="Goldberg J."/>
            <person name="Gnerre S."/>
            <person name="Griggs A."/>
            <person name="Gujja S."/>
            <person name="Hansen M."/>
            <person name="Howarth C."/>
            <person name="Imamovic A."/>
            <person name="Ireland A."/>
            <person name="Larimer J."/>
            <person name="McCowan C."/>
            <person name="Murphy C."/>
            <person name="Pearson M."/>
            <person name="Poon T.W."/>
            <person name="Priest M."/>
            <person name="Roberts A."/>
            <person name="Saif S."/>
            <person name="Shea T."/>
            <person name="Sykes S."/>
            <person name="Wortman J."/>
            <person name="Nusbaum C."/>
            <person name="Birren B."/>
        </authorList>
    </citation>
    <scope>NUCLEOTIDE SEQUENCE [LARGE SCALE GENOMIC DNA]</scope>
    <source>
        <strain evidence="4 5">CIP 110357</strain>
    </source>
</reference>
<keyword evidence="5" id="KW-1185">Reference proteome</keyword>
<keyword evidence="2" id="KW-0378">Hydrolase</keyword>
<organism evidence="4 5">
    <name type="scientific">Acinetobacter brisouii CIP 110357</name>
    <dbReference type="NCBI Taxonomy" id="1341683"/>
    <lineage>
        <taxon>Bacteria</taxon>
        <taxon>Pseudomonadati</taxon>
        <taxon>Pseudomonadota</taxon>
        <taxon>Gammaproteobacteria</taxon>
        <taxon>Moraxellales</taxon>
        <taxon>Moraxellaceae</taxon>
        <taxon>Acinetobacter</taxon>
    </lineage>
</organism>
<evidence type="ECO:0000313" key="4">
    <source>
        <dbReference type="EMBL" id="ESK52907.1"/>
    </source>
</evidence>
<accession>V2USD8</accession>
<dbReference type="GO" id="GO:0009253">
    <property type="term" value="P:peptidoglycan catabolic process"/>
    <property type="evidence" value="ECO:0007669"/>
    <property type="project" value="InterPro"/>
</dbReference>
<comment type="similarity">
    <text evidence="1">Belongs to the glycosyl hydrolase 25 family.</text>
</comment>
<dbReference type="RefSeq" id="WP_004898724.1">
    <property type="nucleotide sequence ID" value="NZ_BBTI01000003.1"/>
</dbReference>
<evidence type="ECO:0008006" key="6">
    <source>
        <dbReference type="Google" id="ProtNLM"/>
    </source>
</evidence>
<dbReference type="PANTHER" id="PTHR34135">
    <property type="entry name" value="LYSOZYME"/>
    <property type="match status" value="1"/>
</dbReference>
<dbReference type="PROSITE" id="PS51904">
    <property type="entry name" value="GLYCOSYL_HYDROL_F25_2"/>
    <property type="match status" value="1"/>
</dbReference>
<dbReference type="InterPro" id="IPR018077">
    <property type="entry name" value="Glyco_hydro_fam25_subgr"/>
</dbReference>
<dbReference type="GO" id="GO:0016998">
    <property type="term" value="P:cell wall macromolecule catabolic process"/>
    <property type="evidence" value="ECO:0007669"/>
    <property type="project" value="InterPro"/>
</dbReference>
<keyword evidence="3" id="KW-0326">Glycosidase</keyword>
<dbReference type="InterPro" id="IPR002053">
    <property type="entry name" value="Glyco_hydro_25"/>
</dbReference>
<dbReference type="STRING" id="396323.VH98_06145"/>
<dbReference type="Gene3D" id="3.20.20.80">
    <property type="entry name" value="Glycosidases"/>
    <property type="match status" value="1"/>
</dbReference>
<evidence type="ECO:0000256" key="3">
    <source>
        <dbReference type="ARBA" id="ARBA00023295"/>
    </source>
</evidence>
<dbReference type="OrthoDB" id="9798192at2"/>
<dbReference type="Proteomes" id="UP000018418">
    <property type="component" value="Unassembled WGS sequence"/>
</dbReference>
<evidence type="ECO:0000256" key="2">
    <source>
        <dbReference type="ARBA" id="ARBA00022801"/>
    </source>
</evidence>
<protein>
    <recommendedName>
        <fullName evidence="6">Lysozyme</fullName>
    </recommendedName>
</protein>
<dbReference type="EMBL" id="AYEU01000001">
    <property type="protein sequence ID" value="ESK52907.1"/>
    <property type="molecule type" value="Genomic_DNA"/>
</dbReference>